<keyword evidence="1" id="KW-0732">Signal</keyword>
<feature type="signal peptide" evidence="1">
    <location>
        <begin position="1"/>
        <end position="35"/>
    </location>
</feature>
<evidence type="ECO:0000313" key="2">
    <source>
        <dbReference type="EMBL" id="GAA3704393.1"/>
    </source>
</evidence>
<sequence>MRTTSHRLATTLRRLLVVTLAALLAALVAPAAARADPGDYPGKSAYPTYNSRFWSGPAIGHLSNYIPQGLAYWSAKDALITTYYDEDDTGAKALISVRNRLGNQTERKWVTMVGGHAGGAVVHGKYLWVSSTSVNGLSWVYRYSLSRLAAAKPHQYLTWDKAFRVETSSYVTVRAGDLWVGRHTTDINTSGTMYRYNITATGNLSAKPIASMTTPSQVQGASFSNGRVIYSRSYGRTKASTITVVNLSSGRTSSFAAPSMIQGSALAAGWYYLTTESGASHYRYGEDGRGRSLNPITNTHYASVSGLTGLV</sequence>
<dbReference type="InterPro" id="IPR011044">
    <property type="entry name" value="Quino_amine_DH_bsu"/>
</dbReference>
<proteinExistence type="predicted"/>
<evidence type="ECO:0000256" key="1">
    <source>
        <dbReference type="SAM" id="SignalP"/>
    </source>
</evidence>
<comment type="caution">
    <text evidence="2">The sequence shown here is derived from an EMBL/GenBank/DDBJ whole genome shotgun (WGS) entry which is preliminary data.</text>
</comment>
<reference evidence="3" key="1">
    <citation type="journal article" date="2019" name="Int. J. Syst. Evol. Microbiol.">
        <title>The Global Catalogue of Microorganisms (GCM) 10K type strain sequencing project: providing services to taxonomists for standard genome sequencing and annotation.</title>
        <authorList>
            <consortium name="The Broad Institute Genomics Platform"/>
            <consortium name="The Broad Institute Genome Sequencing Center for Infectious Disease"/>
            <person name="Wu L."/>
            <person name="Ma J."/>
        </authorList>
    </citation>
    <scope>NUCLEOTIDE SEQUENCE [LARGE SCALE GENOMIC DNA]</scope>
    <source>
        <strain evidence="3">JCM 16548</strain>
    </source>
</reference>
<evidence type="ECO:0000313" key="3">
    <source>
        <dbReference type="Proteomes" id="UP001500051"/>
    </source>
</evidence>
<gene>
    <name evidence="2" type="ORF">GCM10022204_22310</name>
</gene>
<organism evidence="2 3">
    <name type="scientific">Microlunatus aurantiacus</name>
    <dbReference type="NCBI Taxonomy" id="446786"/>
    <lineage>
        <taxon>Bacteria</taxon>
        <taxon>Bacillati</taxon>
        <taxon>Actinomycetota</taxon>
        <taxon>Actinomycetes</taxon>
        <taxon>Propionibacteriales</taxon>
        <taxon>Propionibacteriaceae</taxon>
        <taxon>Microlunatus</taxon>
    </lineage>
</organism>
<dbReference type="EMBL" id="BAAAYX010000005">
    <property type="protein sequence ID" value="GAA3704393.1"/>
    <property type="molecule type" value="Genomic_DNA"/>
</dbReference>
<name>A0ABP7DGT7_9ACTN</name>
<dbReference type="RefSeq" id="WP_344812426.1">
    <property type="nucleotide sequence ID" value="NZ_BAAAYX010000005.1"/>
</dbReference>
<feature type="chain" id="PRO_5046730679" evidence="1">
    <location>
        <begin position="36"/>
        <end position="311"/>
    </location>
</feature>
<protein>
    <submittedName>
        <fullName evidence="2">Uncharacterized protein</fullName>
    </submittedName>
</protein>
<keyword evidence="3" id="KW-1185">Reference proteome</keyword>
<accession>A0ABP7DGT7</accession>
<dbReference type="SUPFAM" id="SSF50969">
    <property type="entry name" value="YVTN repeat-like/Quinoprotein amine dehydrogenase"/>
    <property type="match status" value="1"/>
</dbReference>
<dbReference type="Proteomes" id="UP001500051">
    <property type="component" value="Unassembled WGS sequence"/>
</dbReference>